<comment type="caution">
    <text evidence="2">The sequence shown here is derived from an EMBL/GenBank/DDBJ whole genome shotgun (WGS) entry which is preliminary data.</text>
</comment>
<keyword evidence="1" id="KW-0175">Coiled coil</keyword>
<keyword evidence="3" id="KW-1185">Reference proteome</keyword>
<dbReference type="AlphaFoldDB" id="A0A9N8HQB4"/>
<gene>
    <name evidence="2" type="ORF">SEMRO_1150_G246650.1</name>
</gene>
<dbReference type="EMBL" id="CAICTM010001148">
    <property type="protein sequence ID" value="CAB9520960.1"/>
    <property type="molecule type" value="Genomic_DNA"/>
</dbReference>
<evidence type="ECO:0000313" key="3">
    <source>
        <dbReference type="Proteomes" id="UP001153069"/>
    </source>
</evidence>
<proteinExistence type="predicted"/>
<organism evidence="2 3">
    <name type="scientific">Seminavis robusta</name>
    <dbReference type="NCBI Taxonomy" id="568900"/>
    <lineage>
        <taxon>Eukaryota</taxon>
        <taxon>Sar</taxon>
        <taxon>Stramenopiles</taxon>
        <taxon>Ochrophyta</taxon>
        <taxon>Bacillariophyta</taxon>
        <taxon>Bacillariophyceae</taxon>
        <taxon>Bacillariophycidae</taxon>
        <taxon>Naviculales</taxon>
        <taxon>Naviculaceae</taxon>
        <taxon>Seminavis</taxon>
    </lineage>
</organism>
<feature type="coiled-coil region" evidence="1">
    <location>
        <begin position="48"/>
        <end position="75"/>
    </location>
</feature>
<evidence type="ECO:0000313" key="2">
    <source>
        <dbReference type="EMBL" id="CAB9520960.1"/>
    </source>
</evidence>
<reference evidence="2" key="1">
    <citation type="submission" date="2020-06" db="EMBL/GenBank/DDBJ databases">
        <authorList>
            <consortium name="Plant Systems Biology data submission"/>
        </authorList>
    </citation>
    <scope>NUCLEOTIDE SEQUENCE</scope>
    <source>
        <strain evidence="2">D6</strain>
    </source>
</reference>
<evidence type="ECO:0000256" key="1">
    <source>
        <dbReference type="SAM" id="Coils"/>
    </source>
</evidence>
<protein>
    <submittedName>
        <fullName evidence="2">Uncharacterized protein</fullName>
    </submittedName>
</protein>
<dbReference type="Proteomes" id="UP001153069">
    <property type="component" value="Unassembled WGS sequence"/>
</dbReference>
<name>A0A9N8HQB4_9STRA</name>
<accession>A0A9N8HQB4</accession>
<sequence>MASTKTNGNFDASKVVQDLLGTVCKVPETPNGKIMDDLDTLKTAQMDLEHLLEVQEVLKDKIEAKKNQVEDLQVRVSPFLSFTNTNLLAHLVSFLDEEALWKLELVMPSCIKAPAFIAQWKYLDMSNPFSSNSIDSNARERSIRFVLASKYAQRMEESAKYHYNPRAHIQKQYPWPDKLYSREDFRNDFLGYDNGDEPPPALEFFVRVAYRESETDDDAPTACLLEGFLSDYSDLDPWDRDKYTIIELGDNDNTHVHMVCNDIGRLDDIENMGVNFSYNWRRKLQIDWPESEQKAYMKRVSLTVLACEPTSSNKSAEMGGPPLRSHLVVATRGFNKMAPGNVAIMPPRSYLAKARTANLLDCVNVGLKPSEEAGKLGFRIMVDWGTQEVFTRRKSIFDAY</sequence>